<accession>A0A0M0LEY7</accession>
<dbReference type="OrthoDB" id="2716151at2"/>
<sequence>MNNTVQNFDNEIVRLDLSGKKHHIGNIVELGNDLIVLFNGTDYIYIPFDHILNLAIDKDNKDEISEPLESSRIISNENKNDLTLTNVLTQARGMFVEIYVTNNQPLTGYISHIMNDYFIFHSPVYKTLNIATKHLKWLIPYNNNKRPYGLSEHEFAIQPYNEPLLNSLKEQVEKMQNELVVFNLSEKLHHTGKIKNINGLIVEIETARNVSTFLNLLHIKTIHRV</sequence>
<evidence type="ECO:0008006" key="3">
    <source>
        <dbReference type="Google" id="ProtNLM"/>
    </source>
</evidence>
<protein>
    <recommendedName>
        <fullName evidence="3">DUF2642 domain-containing protein</fullName>
    </recommendedName>
</protein>
<comment type="caution">
    <text evidence="1">The sequence shown here is derived from an EMBL/GenBank/DDBJ whole genome shotgun (WGS) entry which is preliminary data.</text>
</comment>
<evidence type="ECO:0000313" key="2">
    <source>
        <dbReference type="Proteomes" id="UP000036867"/>
    </source>
</evidence>
<dbReference type="Proteomes" id="UP000036867">
    <property type="component" value="Unassembled WGS sequence"/>
</dbReference>
<dbReference type="GeneID" id="301137256"/>
<dbReference type="EMBL" id="LILB01000005">
    <property type="protein sequence ID" value="KOO49511.1"/>
    <property type="molecule type" value="Genomic_DNA"/>
</dbReference>
<proteinExistence type="predicted"/>
<keyword evidence="2" id="KW-1185">Reference proteome</keyword>
<evidence type="ECO:0000313" key="1">
    <source>
        <dbReference type="EMBL" id="KOO49511.1"/>
    </source>
</evidence>
<dbReference type="AlphaFoldDB" id="A0A0M0LEY7"/>
<gene>
    <name evidence="1" type="ORF">AMD00_14240</name>
</gene>
<reference evidence="2" key="1">
    <citation type="submission" date="2015-08" db="EMBL/GenBank/DDBJ databases">
        <title>Fjat-10028 dsm 16317.</title>
        <authorList>
            <person name="Liu B."/>
            <person name="Wang J."/>
            <person name="Zhu Y."/>
            <person name="Liu G."/>
            <person name="Chen Q."/>
            <person name="Chen Z."/>
            <person name="Lan J."/>
            <person name="Che J."/>
            <person name="Ge C."/>
            <person name="Shi H."/>
            <person name="Pan Z."/>
            <person name="Liu X."/>
        </authorList>
    </citation>
    <scope>NUCLEOTIDE SEQUENCE [LARGE SCALE GENOMIC DNA]</scope>
    <source>
        <strain evidence="2">DSM 16317</strain>
    </source>
</reference>
<name>A0A0M0LEY7_9BACL</name>
<dbReference type="RefSeq" id="WP_053417679.1">
    <property type="nucleotide sequence ID" value="NZ_LILB01000005.1"/>
</dbReference>
<organism evidence="1 2">
    <name type="scientific">Viridibacillus arvi</name>
    <dbReference type="NCBI Taxonomy" id="263475"/>
    <lineage>
        <taxon>Bacteria</taxon>
        <taxon>Bacillati</taxon>
        <taxon>Bacillota</taxon>
        <taxon>Bacilli</taxon>
        <taxon>Bacillales</taxon>
        <taxon>Caryophanaceae</taxon>
        <taxon>Viridibacillus</taxon>
    </lineage>
</organism>